<evidence type="ECO:0000313" key="3">
    <source>
        <dbReference type="Proteomes" id="UP000199727"/>
    </source>
</evidence>
<comment type="caution">
    <text evidence="2">The sequence shown here is derived from an EMBL/GenBank/DDBJ whole genome shotgun (WGS) entry which is preliminary data.</text>
</comment>
<feature type="compositionally biased region" description="Low complexity" evidence="1">
    <location>
        <begin position="231"/>
        <end position="254"/>
    </location>
</feature>
<dbReference type="AlphaFoldDB" id="A0A854QFM5"/>
<evidence type="ECO:0000313" key="2">
    <source>
        <dbReference type="EMBL" id="OXG23922.1"/>
    </source>
</evidence>
<evidence type="ECO:0008006" key="4">
    <source>
        <dbReference type="Google" id="ProtNLM"/>
    </source>
</evidence>
<reference evidence="2 3" key="1">
    <citation type="submission" date="2017-06" db="EMBL/GenBank/DDBJ databases">
        <title>Global population genomics of the pathogenic fungus Cryptococcus neoformans var. grubii.</title>
        <authorList>
            <person name="Cuomo C."/>
            <person name="Litvintseva A."/>
            <person name="Chen Y."/>
            <person name="Young S."/>
            <person name="Zeng Q."/>
            <person name="Chapman S."/>
            <person name="Gujja S."/>
            <person name="Saif S."/>
            <person name="Birren B."/>
        </authorList>
    </citation>
    <scope>NUCLEOTIDE SEQUENCE [LARGE SCALE GENOMIC DNA]</scope>
    <source>
        <strain evidence="2 3">Tu259-1</strain>
    </source>
</reference>
<feature type="region of interest" description="Disordered" evidence="1">
    <location>
        <begin position="176"/>
        <end position="197"/>
    </location>
</feature>
<accession>A0A854QFM5</accession>
<feature type="region of interest" description="Disordered" evidence="1">
    <location>
        <begin position="284"/>
        <end position="314"/>
    </location>
</feature>
<dbReference type="OrthoDB" id="2576042at2759"/>
<organism evidence="2 3">
    <name type="scientific">Cryptococcus neoformans Tu259-1</name>
    <dbReference type="NCBI Taxonomy" id="1230072"/>
    <lineage>
        <taxon>Eukaryota</taxon>
        <taxon>Fungi</taxon>
        <taxon>Dikarya</taxon>
        <taxon>Basidiomycota</taxon>
        <taxon>Agaricomycotina</taxon>
        <taxon>Tremellomycetes</taxon>
        <taxon>Tremellales</taxon>
        <taxon>Cryptococcaceae</taxon>
        <taxon>Cryptococcus</taxon>
        <taxon>Cryptococcus neoformans species complex</taxon>
    </lineage>
</organism>
<gene>
    <name evidence="2" type="ORF">C361_02464</name>
</gene>
<evidence type="ECO:0000256" key="1">
    <source>
        <dbReference type="SAM" id="MobiDB-lite"/>
    </source>
</evidence>
<sequence>MSVTASIETTNQHGAEEQFLDLSSFAFPKMYDEQDLFDPFPGFDSSSSAPHPLVATPEIPHSGSPIELFAGHHRSRAGTSIRQYTGLEVAVEEDDYYSEEDLSHENEKEVAYSEDMDWKMDDDMSVTNDHIHNLPQYPSLCISTPRTSTHLYPSTPPPALSELLVSGLDEQHSTRYPQLGRSQADLPAKRSNANKKESLTWVRRSIRVRSRNASELQHRQCSIPDSPPNPSSTAASSAESDYTVSSSSEPSRSRGCISKASTSFRHRLASSSSKVQVAQLERQAKGAIRKKEKGRRASEKRNLQNKNAQKKYRDKKKNLAIRTFDFAVEMTKLGCTIEGKMAKMFRDRVNRYLEEISAMDDNYLKEFMERAEMDCR</sequence>
<dbReference type="Proteomes" id="UP000199727">
    <property type="component" value="Unassembled WGS sequence"/>
</dbReference>
<dbReference type="EMBL" id="AMKT01000034">
    <property type="protein sequence ID" value="OXG23922.1"/>
    <property type="molecule type" value="Genomic_DNA"/>
</dbReference>
<feature type="region of interest" description="Disordered" evidence="1">
    <location>
        <begin position="211"/>
        <end position="258"/>
    </location>
</feature>
<protein>
    <recommendedName>
        <fullName evidence="4">BZIP domain-containing protein</fullName>
    </recommendedName>
</protein>
<proteinExistence type="predicted"/>
<name>A0A854QFM5_CRYNE</name>